<comment type="pathway">
    <text evidence="3 12">Glycolipid biosynthesis; lipid IV(A) biosynthesis; lipid IV(A) from (3R)-3-hydroxytetradecanoyl-[acyl-carrier-protein] and UDP-N-acetyl-alpha-D-glucosamine: step 2/6.</text>
</comment>
<dbReference type="InterPro" id="IPR011334">
    <property type="entry name" value="UDP-acyl_GlcNac_deAcase_C"/>
</dbReference>
<feature type="binding site" evidence="12">
    <location>
        <position position="242"/>
    </location>
    <ligand>
        <name>Zn(2+)</name>
        <dbReference type="ChEBI" id="CHEBI:29105"/>
    </ligand>
</feature>
<evidence type="ECO:0000256" key="3">
    <source>
        <dbReference type="ARBA" id="ARBA00005002"/>
    </source>
</evidence>
<dbReference type="Pfam" id="PF03331">
    <property type="entry name" value="LpxC"/>
    <property type="match status" value="1"/>
</dbReference>
<evidence type="ECO:0000256" key="10">
    <source>
        <dbReference type="ARBA" id="ARBA00023098"/>
    </source>
</evidence>
<sequence length="326" mass="36288">MNAQTSHYQTTIDKPISFVGIGVHSAEVAILTLKPSNDTRGIVFKRMDVPLEKRDILARQYNVSNTILSTTLTNEFGTSISTVEHLMAALYGCGIDNVIVEIDGPEIPILDGSARDFVINIEQAGVRILEKERSVLWVQRRVEVSNGDKRAVLLPSLTQSFSVSLDFQGTLIGEQYYRYDTSSSNFKDQIANARTFGFSHQVDALKAAGYIKGGLLSNAILVNKNVIVNQEPLRYKTEFARHKVLDAIGDLALSGYPIIADYHSHKGGHELNHKLVSKLMSDQRNWRLMTYTEYTDLVGPRSTNENKLTDAVSTDRGKEKVLSQVL</sequence>
<evidence type="ECO:0000256" key="12">
    <source>
        <dbReference type="HAMAP-Rule" id="MF_00388"/>
    </source>
</evidence>
<comment type="function">
    <text evidence="2 12">Catalyzes the hydrolysis of UDP-3-O-myristoyl-N-acetylglucosamine to form UDP-3-O-myristoylglucosamine and acetate, the committed step in lipid A biosynthesis.</text>
</comment>
<evidence type="ECO:0000256" key="8">
    <source>
        <dbReference type="ARBA" id="ARBA00022801"/>
    </source>
</evidence>
<dbReference type="RefSeq" id="WP_265047000.1">
    <property type="nucleotide sequence ID" value="NZ_CP100390.1"/>
</dbReference>
<reference evidence="13" key="1">
    <citation type="submission" date="2022-06" db="EMBL/GenBank/DDBJ databases">
        <title>Alkalimarinus sp. nov., isolated from gut of a Alitta virens.</title>
        <authorList>
            <person name="Yang A.I."/>
            <person name="Shin N.-R."/>
        </authorList>
    </citation>
    <scope>NUCLEOTIDE SEQUENCE</scope>
    <source>
        <strain evidence="13">A2M4</strain>
    </source>
</reference>
<keyword evidence="7 12" id="KW-0479">Metal-binding</keyword>
<protein>
    <recommendedName>
        <fullName evidence="4 12">UDP-3-O-acyl-N-acetylglucosamine deacetylase</fullName>
        <shortName evidence="12">UDP-3-O-acyl-GlcNAc deacetylase</shortName>
        <ecNumber evidence="4 12">3.5.1.108</ecNumber>
    </recommendedName>
    <alternativeName>
        <fullName evidence="12">UDP-3-O-[R-3-hydroxymyristoyl]-N-acetylglucosamine deacetylase</fullName>
    </alternativeName>
</protein>
<keyword evidence="5 12" id="KW-0444">Lipid biosynthesis</keyword>
<organism evidence="13 14">
    <name type="scientific">Alkalimarinus alittae</name>
    <dbReference type="NCBI Taxonomy" id="2961619"/>
    <lineage>
        <taxon>Bacteria</taxon>
        <taxon>Pseudomonadati</taxon>
        <taxon>Pseudomonadota</taxon>
        <taxon>Gammaproteobacteria</taxon>
        <taxon>Alteromonadales</taxon>
        <taxon>Alteromonadaceae</taxon>
        <taxon>Alkalimarinus</taxon>
    </lineage>
</organism>
<evidence type="ECO:0000256" key="1">
    <source>
        <dbReference type="ARBA" id="ARBA00001947"/>
    </source>
</evidence>
<name>A0ABY6N086_9ALTE</name>
<feature type="binding site" evidence="12">
    <location>
        <position position="246"/>
    </location>
    <ligand>
        <name>Zn(2+)</name>
        <dbReference type="ChEBI" id="CHEBI:29105"/>
    </ligand>
</feature>
<gene>
    <name evidence="12 13" type="primary">lpxC</name>
    <name evidence="13" type="ORF">NKI27_15790</name>
</gene>
<feature type="binding site" evidence="12">
    <location>
        <position position="85"/>
    </location>
    <ligand>
        <name>Zn(2+)</name>
        <dbReference type="ChEBI" id="CHEBI:29105"/>
    </ligand>
</feature>
<dbReference type="NCBIfam" id="TIGR00325">
    <property type="entry name" value="lpxC"/>
    <property type="match status" value="1"/>
</dbReference>
<keyword evidence="10 12" id="KW-0443">Lipid metabolism</keyword>
<evidence type="ECO:0000313" key="14">
    <source>
        <dbReference type="Proteomes" id="UP001163739"/>
    </source>
</evidence>
<dbReference type="InterPro" id="IPR015870">
    <property type="entry name" value="UDP-acyl_N-AcGlcN_deAcase_N"/>
</dbReference>
<keyword evidence="8 12" id="KW-0378">Hydrolase</keyword>
<dbReference type="Gene3D" id="3.30.1700.10">
    <property type="entry name" value="lpxc deacetylase, domain 2"/>
    <property type="match status" value="1"/>
</dbReference>
<keyword evidence="9 12" id="KW-0862">Zinc</keyword>
<accession>A0ABY6N086</accession>
<keyword evidence="14" id="KW-1185">Reference proteome</keyword>
<evidence type="ECO:0000313" key="13">
    <source>
        <dbReference type="EMBL" id="UZE95511.1"/>
    </source>
</evidence>
<evidence type="ECO:0000256" key="4">
    <source>
        <dbReference type="ARBA" id="ARBA00012745"/>
    </source>
</evidence>
<dbReference type="Proteomes" id="UP001163739">
    <property type="component" value="Chromosome"/>
</dbReference>
<dbReference type="InterPro" id="IPR020568">
    <property type="entry name" value="Ribosomal_Su5_D2-typ_SF"/>
</dbReference>
<dbReference type="SUPFAM" id="SSF54211">
    <property type="entry name" value="Ribosomal protein S5 domain 2-like"/>
    <property type="match status" value="2"/>
</dbReference>
<dbReference type="Gene3D" id="3.30.230.20">
    <property type="entry name" value="lpxc deacetylase, domain 1"/>
    <property type="match status" value="1"/>
</dbReference>
<evidence type="ECO:0000256" key="9">
    <source>
        <dbReference type="ARBA" id="ARBA00022833"/>
    </source>
</evidence>
<evidence type="ECO:0000256" key="5">
    <source>
        <dbReference type="ARBA" id="ARBA00022516"/>
    </source>
</evidence>
<keyword evidence="6 12" id="KW-0441">Lipid A biosynthesis</keyword>
<dbReference type="InterPro" id="IPR004463">
    <property type="entry name" value="UDP-acyl_GlcNac_deAcase"/>
</dbReference>
<proteinExistence type="inferred from homology"/>
<comment type="similarity">
    <text evidence="12">Belongs to the LpxC family.</text>
</comment>
<dbReference type="HAMAP" id="MF_00388">
    <property type="entry name" value="LpxC"/>
    <property type="match status" value="1"/>
</dbReference>
<dbReference type="EC" id="3.5.1.108" evidence="4 12"/>
<dbReference type="EMBL" id="CP100390">
    <property type="protein sequence ID" value="UZE95511.1"/>
    <property type="molecule type" value="Genomic_DNA"/>
</dbReference>
<comment type="cofactor">
    <cofactor evidence="1 12">
        <name>Zn(2+)</name>
        <dbReference type="ChEBI" id="CHEBI:29105"/>
    </cofactor>
</comment>
<evidence type="ECO:0000256" key="6">
    <source>
        <dbReference type="ARBA" id="ARBA00022556"/>
    </source>
</evidence>
<comment type="catalytic activity">
    <reaction evidence="11 12">
        <text>a UDP-3-O-[(3R)-3-hydroxyacyl]-N-acetyl-alpha-D-glucosamine + H2O = a UDP-3-O-[(3R)-3-hydroxyacyl]-alpha-D-glucosamine + acetate</text>
        <dbReference type="Rhea" id="RHEA:67816"/>
        <dbReference type="ChEBI" id="CHEBI:15377"/>
        <dbReference type="ChEBI" id="CHEBI:30089"/>
        <dbReference type="ChEBI" id="CHEBI:137740"/>
        <dbReference type="ChEBI" id="CHEBI:173225"/>
        <dbReference type="EC" id="3.5.1.108"/>
    </reaction>
</comment>
<evidence type="ECO:0000256" key="11">
    <source>
        <dbReference type="ARBA" id="ARBA00024535"/>
    </source>
</evidence>
<evidence type="ECO:0000256" key="2">
    <source>
        <dbReference type="ARBA" id="ARBA00002923"/>
    </source>
</evidence>
<dbReference type="PANTHER" id="PTHR33694:SF1">
    <property type="entry name" value="UDP-3-O-ACYL-N-ACETYLGLUCOSAMINE DEACETYLASE 1, MITOCHONDRIAL-RELATED"/>
    <property type="match status" value="1"/>
</dbReference>
<feature type="active site" description="Proton donor" evidence="12">
    <location>
        <position position="269"/>
    </location>
</feature>
<dbReference type="PANTHER" id="PTHR33694">
    <property type="entry name" value="UDP-3-O-ACYL-N-ACETYLGLUCOSAMINE DEACETYLASE 1, MITOCHONDRIAL-RELATED"/>
    <property type="match status" value="1"/>
</dbReference>
<evidence type="ECO:0000256" key="7">
    <source>
        <dbReference type="ARBA" id="ARBA00022723"/>
    </source>
</evidence>
<dbReference type="GO" id="GO:0103117">
    <property type="term" value="F:UDP-3-O-acyl-N-acetylglucosamine deacetylase activity"/>
    <property type="evidence" value="ECO:0007669"/>
    <property type="project" value="UniProtKB-EC"/>
</dbReference>